<feature type="domain" description="Glycosyltransferase subfamily 4-like N-terminal" evidence="3">
    <location>
        <begin position="15"/>
        <end position="186"/>
    </location>
</feature>
<dbReference type="Proteomes" id="UP000075670">
    <property type="component" value="Unassembled WGS sequence"/>
</dbReference>
<proteinExistence type="predicted"/>
<dbReference type="SUPFAM" id="SSF53756">
    <property type="entry name" value="UDP-Glycosyltransferase/glycogen phosphorylase"/>
    <property type="match status" value="1"/>
</dbReference>
<evidence type="ECO:0000259" key="3">
    <source>
        <dbReference type="Pfam" id="PF13439"/>
    </source>
</evidence>
<dbReference type="CDD" id="cd03801">
    <property type="entry name" value="GT4_PimA-like"/>
    <property type="match status" value="1"/>
</dbReference>
<evidence type="ECO:0000313" key="5">
    <source>
        <dbReference type="Proteomes" id="UP000075670"/>
    </source>
</evidence>
<dbReference type="AlphaFoldDB" id="A0A151AUF1"/>
<reference evidence="4 5" key="1">
    <citation type="submission" date="2016-02" db="EMBL/GenBank/DDBJ databases">
        <title>Genome sequence of Moorella mulderi DSM 14980.</title>
        <authorList>
            <person name="Poehlein A."/>
            <person name="Daniel R."/>
        </authorList>
    </citation>
    <scope>NUCLEOTIDE SEQUENCE [LARGE SCALE GENOMIC DNA]</scope>
    <source>
        <strain evidence="4 5">DSM 14980</strain>
    </source>
</reference>
<organism evidence="4 5">
    <name type="scientific">Moorella mulderi DSM 14980</name>
    <dbReference type="NCBI Taxonomy" id="1122241"/>
    <lineage>
        <taxon>Bacteria</taxon>
        <taxon>Bacillati</taxon>
        <taxon>Bacillota</taxon>
        <taxon>Clostridia</taxon>
        <taxon>Neomoorellales</taxon>
        <taxon>Neomoorellaceae</taxon>
        <taxon>Neomoorella</taxon>
    </lineage>
</organism>
<accession>A0A151AUF1</accession>
<dbReference type="InterPro" id="IPR050194">
    <property type="entry name" value="Glycosyltransferase_grp1"/>
</dbReference>
<sequence length="447" mass="50641">MRILMLSWEYPPQSVGGLARHVEDLAISLAHLRHDVHVLTLGRPGQVCENRENGVIVHRVEAYPVHAPDFLTWVLQLNARFLEEAMILMRKYGPFQIIHAHDWLVAFTGRALKHAHRLPLIATIHATEAGRNRGLYNDMQRYINSVEWWLTYEAWRVIVCSQHMRQEVQGLFQLPADKITIIPNGVYSQKFRVVAVDPMVRQRYAAPHEKIIFFVGRLVIEKGVQVLLEAMPRILTACPEAKLVVAGQGPMESQLQNRARELGISHKVYFAGYIDDHTRNQLYHAARVAVFPSLYEPFGIVALEAMAAGTPVVASETGGLVEIITHGVDGMRALPGNAGSLADNILAVLQDEALAERLRANGRRLVTEVYDWENIARRTVDVYQEVYSQYRRTPWPERPSVVARLWRFTPPTGAEPPREQPLPLAGRYDLPQRRAALVNQRRGRGEG</sequence>
<keyword evidence="4" id="KW-0328">Glycosyltransferase</keyword>
<evidence type="ECO:0000259" key="2">
    <source>
        <dbReference type="Pfam" id="PF00534"/>
    </source>
</evidence>
<dbReference type="Pfam" id="PF00534">
    <property type="entry name" value="Glycos_transf_1"/>
    <property type="match status" value="1"/>
</dbReference>
<dbReference type="OrthoDB" id="9795068at2"/>
<gene>
    <name evidence="4" type="ORF">MOMUL_25830</name>
</gene>
<dbReference type="RefSeq" id="WP_062285345.1">
    <property type="nucleotide sequence ID" value="NZ_LTBC01000014.1"/>
</dbReference>
<dbReference type="PATRIC" id="fig|1122241.3.peg.2742"/>
<dbReference type="EMBL" id="LTBC01000014">
    <property type="protein sequence ID" value="KYH31202.1"/>
    <property type="molecule type" value="Genomic_DNA"/>
</dbReference>
<name>A0A151AUF1_9FIRM</name>
<feature type="region of interest" description="Disordered" evidence="1">
    <location>
        <begin position="410"/>
        <end position="431"/>
    </location>
</feature>
<dbReference type="Gene3D" id="3.40.50.2000">
    <property type="entry name" value="Glycogen Phosphorylase B"/>
    <property type="match status" value="2"/>
</dbReference>
<dbReference type="EC" id="2.4.1.11" evidence="4"/>
<dbReference type="InterPro" id="IPR028098">
    <property type="entry name" value="Glyco_trans_4-like_N"/>
</dbReference>
<keyword evidence="5" id="KW-1185">Reference proteome</keyword>
<evidence type="ECO:0000256" key="1">
    <source>
        <dbReference type="SAM" id="MobiDB-lite"/>
    </source>
</evidence>
<dbReference type="PANTHER" id="PTHR45947">
    <property type="entry name" value="SULFOQUINOVOSYL TRANSFERASE SQD2"/>
    <property type="match status" value="1"/>
</dbReference>
<dbReference type="InterPro" id="IPR001296">
    <property type="entry name" value="Glyco_trans_1"/>
</dbReference>
<dbReference type="PANTHER" id="PTHR45947:SF3">
    <property type="entry name" value="SULFOQUINOVOSYL TRANSFERASE SQD2"/>
    <property type="match status" value="1"/>
</dbReference>
<dbReference type="Pfam" id="PF13439">
    <property type="entry name" value="Glyco_transf_4"/>
    <property type="match status" value="1"/>
</dbReference>
<keyword evidence="4" id="KW-0808">Transferase</keyword>
<dbReference type="GO" id="GO:0004373">
    <property type="term" value="F:alpha-1,4-glucan glucosyltransferase (UDP-glucose donor) activity"/>
    <property type="evidence" value="ECO:0007669"/>
    <property type="project" value="UniProtKB-EC"/>
</dbReference>
<protein>
    <submittedName>
        <fullName evidence="4">Glycogen synthase</fullName>
        <ecNumber evidence="4">2.4.1.11</ecNumber>
    </submittedName>
</protein>
<feature type="domain" description="Glycosyl transferase family 1" evidence="2">
    <location>
        <begin position="207"/>
        <end position="364"/>
    </location>
</feature>
<evidence type="ECO:0000313" key="4">
    <source>
        <dbReference type="EMBL" id="KYH31202.1"/>
    </source>
</evidence>
<comment type="caution">
    <text evidence="4">The sequence shown here is derived from an EMBL/GenBank/DDBJ whole genome shotgun (WGS) entry which is preliminary data.</text>
</comment>